<evidence type="ECO:0000313" key="1">
    <source>
        <dbReference type="EMBL" id="KAJ8879516.1"/>
    </source>
</evidence>
<reference evidence="1 2" key="1">
    <citation type="submission" date="2023-02" db="EMBL/GenBank/DDBJ databases">
        <title>LHISI_Scaffold_Assembly.</title>
        <authorList>
            <person name="Stuart O.P."/>
            <person name="Cleave R."/>
            <person name="Magrath M.J.L."/>
            <person name="Mikheyev A.S."/>
        </authorList>
    </citation>
    <scope>NUCLEOTIDE SEQUENCE [LARGE SCALE GENOMIC DNA]</scope>
    <source>
        <strain evidence="1">Daus_M_001</strain>
        <tissue evidence="1">Leg muscle</tissue>
    </source>
</reference>
<gene>
    <name evidence="1" type="ORF">PR048_020124</name>
</gene>
<protein>
    <submittedName>
        <fullName evidence="1">Uncharacterized protein</fullName>
    </submittedName>
</protein>
<comment type="caution">
    <text evidence="1">The sequence shown here is derived from an EMBL/GenBank/DDBJ whole genome shotgun (WGS) entry which is preliminary data.</text>
</comment>
<keyword evidence="2" id="KW-1185">Reference proteome</keyword>
<name>A0ABQ9H5M6_9NEOP</name>
<dbReference type="Proteomes" id="UP001159363">
    <property type="component" value="Chromosome 6"/>
</dbReference>
<organism evidence="1 2">
    <name type="scientific">Dryococelus australis</name>
    <dbReference type="NCBI Taxonomy" id="614101"/>
    <lineage>
        <taxon>Eukaryota</taxon>
        <taxon>Metazoa</taxon>
        <taxon>Ecdysozoa</taxon>
        <taxon>Arthropoda</taxon>
        <taxon>Hexapoda</taxon>
        <taxon>Insecta</taxon>
        <taxon>Pterygota</taxon>
        <taxon>Neoptera</taxon>
        <taxon>Polyneoptera</taxon>
        <taxon>Phasmatodea</taxon>
        <taxon>Verophasmatodea</taxon>
        <taxon>Anareolatae</taxon>
        <taxon>Phasmatidae</taxon>
        <taxon>Eurycanthinae</taxon>
        <taxon>Dryococelus</taxon>
    </lineage>
</organism>
<accession>A0ABQ9H5M6</accession>
<evidence type="ECO:0000313" key="2">
    <source>
        <dbReference type="Proteomes" id="UP001159363"/>
    </source>
</evidence>
<proteinExistence type="predicted"/>
<dbReference type="EMBL" id="JARBHB010000007">
    <property type="protein sequence ID" value="KAJ8879516.1"/>
    <property type="molecule type" value="Genomic_DNA"/>
</dbReference>
<sequence length="118" mass="13555">MCVQYYTKVEFSGSESESASELSSEDETECLESFEDILASARQWVQINTSAEFPPVPPRYPFLGKPAIHFEFSPDDDITQFLNVFLDDELLNIVVTETNRYASDKEIPQWKDTTIDEM</sequence>